<evidence type="ECO:0000313" key="1">
    <source>
        <dbReference type="EMBL" id="KAJ3521364.1"/>
    </source>
</evidence>
<sequence>MQGPASRLVLALGNGAWALCFNRLDFGTLGQWAAGVQKWRIKTSIFEQRGASLIGATGAVLMESRAFYRVCCSCKSSMMSIRPSSLLGLQSFRMPALPTGATHVGTRSRDGDSLRNLNVNGRLPVGALGTTRHDTCPARTEFAVIFRSDCRIIFPPTIPPGLTCATNSCRNPCKLDLAIMAPLSSPAIPCPGGLDSELRAAVVVSKLAGGGAAAMGGKAPSTWSGLMRELTKSDYLIAFHFSGSIGHHGHAGLEPREHELNVRRGVVEID</sequence>
<evidence type="ECO:0000313" key="2">
    <source>
        <dbReference type="Proteomes" id="UP001148629"/>
    </source>
</evidence>
<protein>
    <submittedName>
        <fullName evidence="1">Uncharacterized protein</fullName>
    </submittedName>
</protein>
<organism evidence="1 2">
    <name type="scientific">Fusarium decemcellulare</name>
    <dbReference type="NCBI Taxonomy" id="57161"/>
    <lineage>
        <taxon>Eukaryota</taxon>
        <taxon>Fungi</taxon>
        <taxon>Dikarya</taxon>
        <taxon>Ascomycota</taxon>
        <taxon>Pezizomycotina</taxon>
        <taxon>Sordariomycetes</taxon>
        <taxon>Hypocreomycetidae</taxon>
        <taxon>Hypocreales</taxon>
        <taxon>Nectriaceae</taxon>
        <taxon>Fusarium</taxon>
        <taxon>Fusarium decemcellulare species complex</taxon>
    </lineage>
</organism>
<proteinExistence type="predicted"/>
<accession>A0ACC1RNS4</accession>
<dbReference type="EMBL" id="JANRMS010002688">
    <property type="protein sequence ID" value="KAJ3521364.1"/>
    <property type="molecule type" value="Genomic_DNA"/>
</dbReference>
<dbReference type="Proteomes" id="UP001148629">
    <property type="component" value="Unassembled WGS sequence"/>
</dbReference>
<name>A0ACC1RNS4_9HYPO</name>
<keyword evidence="2" id="KW-1185">Reference proteome</keyword>
<gene>
    <name evidence="1" type="ORF">NM208_g13324</name>
</gene>
<comment type="caution">
    <text evidence="1">The sequence shown here is derived from an EMBL/GenBank/DDBJ whole genome shotgun (WGS) entry which is preliminary data.</text>
</comment>
<reference evidence="1" key="1">
    <citation type="submission" date="2022-08" db="EMBL/GenBank/DDBJ databases">
        <title>Genome Sequence of Fusarium decemcellulare.</title>
        <authorList>
            <person name="Buettner E."/>
        </authorList>
    </citation>
    <scope>NUCLEOTIDE SEQUENCE</scope>
    <source>
        <strain evidence="1">Babe19</strain>
    </source>
</reference>